<reference evidence="2" key="1">
    <citation type="journal article" date="2019" name="Int. J. Syst. Evol. Microbiol.">
        <title>The Global Catalogue of Microorganisms (GCM) 10K type strain sequencing project: providing services to taxonomists for standard genome sequencing and annotation.</title>
        <authorList>
            <consortium name="The Broad Institute Genomics Platform"/>
            <consortium name="The Broad Institute Genome Sequencing Center for Infectious Disease"/>
            <person name="Wu L."/>
            <person name="Ma J."/>
        </authorList>
    </citation>
    <scope>NUCLEOTIDE SEQUENCE [LARGE SCALE GENOMIC DNA]</scope>
    <source>
        <strain evidence="2">CCUG 56756</strain>
    </source>
</reference>
<organism evidence="1 2">
    <name type="scientific">Metaplanococcus flavidus</name>
    <dbReference type="NCBI Taxonomy" id="569883"/>
    <lineage>
        <taxon>Bacteria</taxon>
        <taxon>Bacillati</taxon>
        <taxon>Bacillota</taxon>
        <taxon>Bacilli</taxon>
        <taxon>Bacillales</taxon>
        <taxon>Caryophanaceae</taxon>
        <taxon>Metaplanococcus</taxon>
    </lineage>
</organism>
<dbReference type="RefSeq" id="WP_144841563.1">
    <property type="nucleotide sequence ID" value="NZ_JBHTKI010000049.1"/>
</dbReference>
<accession>A0ABW3LEA1</accession>
<gene>
    <name evidence="1" type="ORF">ACFQ1X_16030</name>
</gene>
<evidence type="ECO:0000313" key="1">
    <source>
        <dbReference type="EMBL" id="MFD1032938.1"/>
    </source>
</evidence>
<dbReference type="Proteomes" id="UP001597109">
    <property type="component" value="Unassembled WGS sequence"/>
</dbReference>
<evidence type="ECO:0008006" key="3">
    <source>
        <dbReference type="Google" id="ProtNLM"/>
    </source>
</evidence>
<name>A0ABW3LEA1_9BACL</name>
<sequence>MGSETEKFKRLDDDEETRRLVELRNKQLSDMNTNLEGAKKEGYRIGYRIGTEIVIKKILKNMPDMTVESIAEILEVDIRQVERVKNEQTNLKEN</sequence>
<keyword evidence="2" id="KW-1185">Reference proteome</keyword>
<comment type="caution">
    <text evidence="1">The sequence shown here is derived from an EMBL/GenBank/DDBJ whole genome shotgun (WGS) entry which is preliminary data.</text>
</comment>
<proteinExistence type="predicted"/>
<protein>
    <recommendedName>
        <fullName evidence="3">Transposase</fullName>
    </recommendedName>
</protein>
<dbReference type="EMBL" id="JBHTKI010000049">
    <property type="protein sequence ID" value="MFD1032938.1"/>
    <property type="molecule type" value="Genomic_DNA"/>
</dbReference>
<evidence type="ECO:0000313" key="2">
    <source>
        <dbReference type="Proteomes" id="UP001597109"/>
    </source>
</evidence>